<sequence length="94" mass="10146">MFSLTKRPSKLTGGRTSTLESTPERLVVAGLVGSVDGSVHHCSDKRPTPGERGRERRGYPLDPGGFQVDPEEGYDRPGSRGSNLSSRGHGARRK</sequence>
<feature type="region of interest" description="Disordered" evidence="1">
    <location>
        <begin position="36"/>
        <end position="94"/>
    </location>
</feature>
<name>A0A9P0MUL9_NEZVI</name>
<evidence type="ECO:0000313" key="3">
    <source>
        <dbReference type="Proteomes" id="UP001152798"/>
    </source>
</evidence>
<keyword evidence="3" id="KW-1185">Reference proteome</keyword>
<dbReference type="AlphaFoldDB" id="A0A9P0MUL9"/>
<dbReference type="Proteomes" id="UP001152798">
    <property type="component" value="Chromosome 6"/>
</dbReference>
<feature type="compositionally biased region" description="Basic and acidic residues" evidence="1">
    <location>
        <begin position="38"/>
        <end position="59"/>
    </location>
</feature>
<organism evidence="2 3">
    <name type="scientific">Nezara viridula</name>
    <name type="common">Southern green stink bug</name>
    <name type="synonym">Cimex viridulus</name>
    <dbReference type="NCBI Taxonomy" id="85310"/>
    <lineage>
        <taxon>Eukaryota</taxon>
        <taxon>Metazoa</taxon>
        <taxon>Ecdysozoa</taxon>
        <taxon>Arthropoda</taxon>
        <taxon>Hexapoda</taxon>
        <taxon>Insecta</taxon>
        <taxon>Pterygota</taxon>
        <taxon>Neoptera</taxon>
        <taxon>Paraneoptera</taxon>
        <taxon>Hemiptera</taxon>
        <taxon>Heteroptera</taxon>
        <taxon>Panheteroptera</taxon>
        <taxon>Pentatomomorpha</taxon>
        <taxon>Pentatomoidea</taxon>
        <taxon>Pentatomidae</taxon>
        <taxon>Pentatominae</taxon>
        <taxon>Nezara</taxon>
    </lineage>
</organism>
<gene>
    <name evidence="2" type="ORF">NEZAVI_LOCUS13346</name>
</gene>
<evidence type="ECO:0000313" key="2">
    <source>
        <dbReference type="EMBL" id="CAH1405055.1"/>
    </source>
</evidence>
<evidence type="ECO:0000256" key="1">
    <source>
        <dbReference type="SAM" id="MobiDB-lite"/>
    </source>
</evidence>
<reference evidence="2" key="1">
    <citation type="submission" date="2022-01" db="EMBL/GenBank/DDBJ databases">
        <authorList>
            <person name="King R."/>
        </authorList>
    </citation>
    <scope>NUCLEOTIDE SEQUENCE</scope>
</reference>
<dbReference type="EMBL" id="OV725082">
    <property type="protein sequence ID" value="CAH1405055.1"/>
    <property type="molecule type" value="Genomic_DNA"/>
</dbReference>
<protein>
    <submittedName>
        <fullName evidence="2">Uncharacterized protein</fullName>
    </submittedName>
</protein>
<accession>A0A9P0MUL9</accession>
<feature type="region of interest" description="Disordered" evidence="1">
    <location>
        <begin position="1"/>
        <end position="24"/>
    </location>
</feature>
<proteinExistence type="predicted"/>